<organism evidence="2 3">
    <name type="scientific">Anaeromyxobacter paludicola</name>
    <dbReference type="NCBI Taxonomy" id="2918171"/>
    <lineage>
        <taxon>Bacteria</taxon>
        <taxon>Pseudomonadati</taxon>
        <taxon>Myxococcota</taxon>
        <taxon>Myxococcia</taxon>
        <taxon>Myxococcales</taxon>
        <taxon>Cystobacterineae</taxon>
        <taxon>Anaeromyxobacteraceae</taxon>
        <taxon>Anaeromyxobacter</taxon>
    </lineage>
</organism>
<evidence type="ECO:0000256" key="1">
    <source>
        <dbReference type="SAM" id="SignalP"/>
    </source>
</evidence>
<evidence type="ECO:0000313" key="2">
    <source>
        <dbReference type="EMBL" id="BDG07040.1"/>
    </source>
</evidence>
<feature type="signal peptide" evidence="1">
    <location>
        <begin position="1"/>
        <end position="30"/>
    </location>
</feature>
<evidence type="ECO:0008006" key="4">
    <source>
        <dbReference type="Google" id="ProtNLM"/>
    </source>
</evidence>
<protein>
    <recommendedName>
        <fullName evidence="4">DUF3108 domain-containing protein</fullName>
    </recommendedName>
</protein>
<proteinExistence type="predicted"/>
<gene>
    <name evidence="2" type="ORF">AMPC_01530</name>
</gene>
<dbReference type="EMBL" id="AP025592">
    <property type="protein sequence ID" value="BDG07040.1"/>
    <property type="molecule type" value="Genomic_DNA"/>
</dbReference>
<dbReference type="Proteomes" id="UP001162734">
    <property type="component" value="Chromosome"/>
</dbReference>
<sequence>MRPPPLTPGRSLLLGLAAVLAAASPAPAGAAGLTFERAFGGVESPLHCRVAYASGGSPHRLELWRDGDRRVRRRTDDVLETYATRRAGSPEYSLSVLDLRRRIHSRVDRTSLYRIGSFTEWFELGHGLRHPTGPYRLTRAAATGTARPLEACDWYELAQGARRSRICWSPRHRLPLLIEDGRGAVVWRVTSLDREPPAASVFEVHDEGFVRNDAAADISGD</sequence>
<name>A0ABM7X5G3_9BACT</name>
<evidence type="ECO:0000313" key="3">
    <source>
        <dbReference type="Proteomes" id="UP001162734"/>
    </source>
</evidence>
<accession>A0ABM7X5G3</accession>
<reference evidence="3" key="1">
    <citation type="journal article" date="2022" name="Int. J. Syst. Evol. Microbiol.">
        <title>Anaeromyxobacter oryzae sp. nov., Anaeromyxobacter diazotrophicus sp. nov. and Anaeromyxobacter paludicola sp. nov., isolated from paddy soils.</title>
        <authorList>
            <person name="Itoh H."/>
            <person name="Xu Z."/>
            <person name="Mise K."/>
            <person name="Masuda Y."/>
            <person name="Ushijima N."/>
            <person name="Hayakawa C."/>
            <person name="Shiratori Y."/>
            <person name="Senoo K."/>
        </authorList>
    </citation>
    <scope>NUCLEOTIDE SEQUENCE [LARGE SCALE GENOMIC DNA]</scope>
    <source>
        <strain evidence="3">Red630</strain>
    </source>
</reference>
<keyword evidence="3" id="KW-1185">Reference proteome</keyword>
<dbReference type="RefSeq" id="WP_248343620.1">
    <property type="nucleotide sequence ID" value="NZ_AP025592.1"/>
</dbReference>
<keyword evidence="1" id="KW-0732">Signal</keyword>
<feature type="chain" id="PRO_5047200614" description="DUF3108 domain-containing protein" evidence="1">
    <location>
        <begin position="31"/>
        <end position="221"/>
    </location>
</feature>